<dbReference type="KEGG" id="pmf:P9303_24031"/>
<evidence type="ECO:0000313" key="2">
    <source>
        <dbReference type="Proteomes" id="UP000002274"/>
    </source>
</evidence>
<evidence type="ECO:0000313" key="1">
    <source>
        <dbReference type="EMBL" id="ABM79136.1"/>
    </source>
</evidence>
<gene>
    <name evidence="1" type="ordered locus">P9303_24031</name>
</gene>
<name>A2CCC6_PROM3</name>
<reference evidence="1 2" key="1">
    <citation type="journal article" date="2007" name="PLoS Genet.">
        <title>Patterns and implications of gene gain and loss in the evolution of Prochlorococcus.</title>
        <authorList>
            <person name="Kettler G.C."/>
            <person name="Martiny A.C."/>
            <person name="Huang K."/>
            <person name="Zucker J."/>
            <person name="Coleman M.L."/>
            <person name="Rodrigue S."/>
            <person name="Chen F."/>
            <person name="Lapidus A."/>
            <person name="Ferriera S."/>
            <person name="Johnson J."/>
            <person name="Steglich C."/>
            <person name="Church G.M."/>
            <person name="Richardson P."/>
            <person name="Chisholm S.W."/>
        </authorList>
    </citation>
    <scope>NUCLEOTIDE SEQUENCE [LARGE SCALE GENOMIC DNA]</scope>
    <source>
        <strain evidence="1 2">MIT 9303</strain>
    </source>
</reference>
<dbReference type="Proteomes" id="UP000002274">
    <property type="component" value="Chromosome"/>
</dbReference>
<accession>A2CCC6</accession>
<dbReference type="EMBL" id="CP000554">
    <property type="protein sequence ID" value="ABM79136.1"/>
    <property type="molecule type" value="Genomic_DNA"/>
</dbReference>
<dbReference type="HOGENOM" id="CLU_3156624_0_0_3"/>
<protein>
    <submittedName>
        <fullName evidence="1">Uncharacterized protein</fullName>
    </submittedName>
</protein>
<proteinExistence type="predicted"/>
<sequence length="48" mass="5653">MKEMDAELYAEYVNQECPERRLEGAATSLKEGEGVKFWHSVFTQVWMQ</sequence>
<dbReference type="STRING" id="59922.P9303_24031"/>
<organism evidence="1 2">
    <name type="scientific">Prochlorococcus marinus (strain MIT 9303)</name>
    <dbReference type="NCBI Taxonomy" id="59922"/>
    <lineage>
        <taxon>Bacteria</taxon>
        <taxon>Bacillati</taxon>
        <taxon>Cyanobacteriota</taxon>
        <taxon>Cyanophyceae</taxon>
        <taxon>Synechococcales</taxon>
        <taxon>Prochlorococcaceae</taxon>
        <taxon>Prochlorococcus</taxon>
    </lineage>
</organism>
<dbReference type="AlphaFoldDB" id="A2CCC6"/>